<comment type="caution">
    <text evidence="1">The sequence shown here is derived from an EMBL/GenBank/DDBJ whole genome shotgun (WGS) entry which is preliminary data.</text>
</comment>
<protein>
    <submittedName>
        <fullName evidence="1">Uncharacterized protein</fullName>
    </submittedName>
</protein>
<evidence type="ECO:0000313" key="1">
    <source>
        <dbReference type="EMBL" id="KAJ8004102.1"/>
    </source>
</evidence>
<reference evidence="1" key="1">
    <citation type="submission" date="2021-05" db="EMBL/GenBank/DDBJ databases">
        <authorList>
            <person name="Pan Q."/>
            <person name="Jouanno E."/>
            <person name="Zahm M."/>
            <person name="Klopp C."/>
            <person name="Cabau C."/>
            <person name="Louis A."/>
            <person name="Berthelot C."/>
            <person name="Parey E."/>
            <person name="Roest Crollius H."/>
            <person name="Montfort J."/>
            <person name="Robinson-Rechavi M."/>
            <person name="Bouchez O."/>
            <person name="Lampietro C."/>
            <person name="Lopez Roques C."/>
            <person name="Donnadieu C."/>
            <person name="Postlethwait J."/>
            <person name="Bobe J."/>
            <person name="Dillon D."/>
            <person name="Chandos A."/>
            <person name="von Hippel F."/>
            <person name="Guiguen Y."/>
        </authorList>
    </citation>
    <scope>NUCLEOTIDE SEQUENCE</scope>
    <source>
        <strain evidence="1">YG-Jan2019</strain>
    </source>
</reference>
<dbReference type="Proteomes" id="UP001157502">
    <property type="component" value="Chromosome 12"/>
</dbReference>
<gene>
    <name evidence="1" type="ORF">DPEC_G00155290</name>
</gene>
<dbReference type="EMBL" id="CM055739">
    <property type="protein sequence ID" value="KAJ8004102.1"/>
    <property type="molecule type" value="Genomic_DNA"/>
</dbReference>
<accession>A0ACC2GKM5</accession>
<sequence length="262" mass="29539">MRSRSNSLEDATKDKEHQGRSRRRAAEREDPPGRGAGRVRHREPPEEVGTNTGTVQRREKEGGSSGSASGNSNSQREKAAGGKSRDLSRDDLLFLLSMLEGELQARDEVITVLKAEKIDLALLEAQYGFVTPQKVLQALQRDTIQGKAETFQEDIYEKPMAELDKLVEKQRETHRRMLDQLLLAEQSHKQALYKLDDEKRNHGDFMRKSDEFTNLLEQERERATDDIIQVHPEHSTGMSSSCQAVSYHASCLGEAGPTEQQP</sequence>
<evidence type="ECO:0000313" key="2">
    <source>
        <dbReference type="Proteomes" id="UP001157502"/>
    </source>
</evidence>
<name>A0ACC2GKM5_DALPE</name>
<proteinExistence type="predicted"/>
<organism evidence="1 2">
    <name type="scientific">Dallia pectoralis</name>
    <name type="common">Alaska blackfish</name>
    <dbReference type="NCBI Taxonomy" id="75939"/>
    <lineage>
        <taxon>Eukaryota</taxon>
        <taxon>Metazoa</taxon>
        <taxon>Chordata</taxon>
        <taxon>Craniata</taxon>
        <taxon>Vertebrata</taxon>
        <taxon>Euteleostomi</taxon>
        <taxon>Actinopterygii</taxon>
        <taxon>Neopterygii</taxon>
        <taxon>Teleostei</taxon>
        <taxon>Protacanthopterygii</taxon>
        <taxon>Esociformes</taxon>
        <taxon>Umbridae</taxon>
        <taxon>Dallia</taxon>
    </lineage>
</organism>
<keyword evidence="2" id="KW-1185">Reference proteome</keyword>